<sequence length="395" mass="43585">MFAPVFAAATVAAVCNNNAFWSRCLEMVQDIDHRGLSVRIGQWASKSILELVGICILGQSTGWLARYPDLAETLTRRHANGQHAKAILPLFPRPVRPLLMLTLFGRRELSDLAYLEFVAGDLVQMAAKQEQVLGRRAVNSSSSSHSSLPPNLITAMLKDGNLNLNLSQQEILGHVLVFLAGGSETTSATFQWLIIELCRHPTVQTRLREEVHACWATTLSHTTNNENNNEKSILSQIDNIPYLRAVVEEVLRLHPATMVTQREAKRDMTITGISIPKGTMLMIPPIATNLNTRIWGDDAAQFNPNRWLRGKSASCSNARGEGGQQTCSIMPFGHGPQGCPGRSVARLILMCMAAAFIHEYEVSLEDPLQEFVATEALFTFPTPELVVRLVKVPEA</sequence>
<evidence type="ECO:0000313" key="2">
    <source>
        <dbReference type="EMBL" id="KAL2793379.1"/>
    </source>
</evidence>
<dbReference type="PANTHER" id="PTHR24305:SF166">
    <property type="entry name" value="CYTOCHROME P450 12A4, MITOCHONDRIAL-RELATED"/>
    <property type="match status" value="1"/>
</dbReference>
<dbReference type="Proteomes" id="UP001610563">
    <property type="component" value="Unassembled WGS sequence"/>
</dbReference>
<dbReference type="PRINTS" id="PR00385">
    <property type="entry name" value="P450"/>
</dbReference>
<gene>
    <name evidence="2" type="ORF">BJX66DRAFT_338839</name>
</gene>
<comment type="similarity">
    <text evidence="1">Belongs to the cytochrome P450 family.</text>
</comment>
<dbReference type="PANTHER" id="PTHR24305">
    <property type="entry name" value="CYTOCHROME P450"/>
    <property type="match status" value="1"/>
</dbReference>
<dbReference type="SUPFAM" id="SSF48264">
    <property type="entry name" value="Cytochrome P450"/>
    <property type="match status" value="1"/>
</dbReference>
<dbReference type="EMBL" id="JBFTWV010000058">
    <property type="protein sequence ID" value="KAL2793379.1"/>
    <property type="molecule type" value="Genomic_DNA"/>
</dbReference>
<dbReference type="Pfam" id="PF00067">
    <property type="entry name" value="p450"/>
    <property type="match status" value="1"/>
</dbReference>
<dbReference type="InterPro" id="IPR001128">
    <property type="entry name" value="Cyt_P450"/>
</dbReference>
<keyword evidence="3" id="KW-1185">Reference proteome</keyword>
<proteinExistence type="inferred from homology"/>
<reference evidence="2 3" key="1">
    <citation type="submission" date="2024-07" db="EMBL/GenBank/DDBJ databases">
        <title>Section-level genome sequencing and comparative genomics of Aspergillus sections Usti and Cavernicolus.</title>
        <authorList>
            <consortium name="Lawrence Berkeley National Laboratory"/>
            <person name="Nybo J.L."/>
            <person name="Vesth T.C."/>
            <person name="Theobald S."/>
            <person name="Frisvad J.C."/>
            <person name="Larsen T.O."/>
            <person name="Kjaerboelling I."/>
            <person name="Rothschild-Mancinelli K."/>
            <person name="Lyhne E.K."/>
            <person name="Kogle M.E."/>
            <person name="Barry K."/>
            <person name="Clum A."/>
            <person name="Na H."/>
            <person name="Ledsgaard L."/>
            <person name="Lin J."/>
            <person name="Lipzen A."/>
            <person name="Kuo A."/>
            <person name="Riley R."/>
            <person name="Mondo S."/>
            <person name="Labutti K."/>
            <person name="Haridas S."/>
            <person name="Pangalinan J."/>
            <person name="Salamov A.A."/>
            <person name="Simmons B.A."/>
            <person name="Magnuson J.K."/>
            <person name="Chen J."/>
            <person name="Drula E."/>
            <person name="Henrissat B."/>
            <person name="Wiebenga A."/>
            <person name="Lubbers R.J."/>
            <person name="Gomes A.C."/>
            <person name="Makela M.R."/>
            <person name="Stajich J."/>
            <person name="Grigoriev I.V."/>
            <person name="Mortensen U.H."/>
            <person name="De Vries R.P."/>
            <person name="Baker S.E."/>
            <person name="Andersen M.R."/>
        </authorList>
    </citation>
    <scope>NUCLEOTIDE SEQUENCE [LARGE SCALE GENOMIC DNA]</scope>
    <source>
        <strain evidence="2 3">CBS 209.92</strain>
    </source>
</reference>
<dbReference type="InterPro" id="IPR002401">
    <property type="entry name" value="Cyt_P450_E_grp-I"/>
</dbReference>
<dbReference type="PRINTS" id="PR00463">
    <property type="entry name" value="EP450I"/>
</dbReference>
<name>A0ABR4G3V2_9EURO</name>
<dbReference type="InterPro" id="IPR036396">
    <property type="entry name" value="Cyt_P450_sf"/>
</dbReference>
<evidence type="ECO:0000313" key="3">
    <source>
        <dbReference type="Proteomes" id="UP001610563"/>
    </source>
</evidence>
<protein>
    <submittedName>
        <fullName evidence="2">Cytochrome P450</fullName>
    </submittedName>
</protein>
<dbReference type="InterPro" id="IPR050121">
    <property type="entry name" value="Cytochrome_P450_monoxygenase"/>
</dbReference>
<organism evidence="2 3">
    <name type="scientific">Aspergillus keveii</name>
    <dbReference type="NCBI Taxonomy" id="714993"/>
    <lineage>
        <taxon>Eukaryota</taxon>
        <taxon>Fungi</taxon>
        <taxon>Dikarya</taxon>
        <taxon>Ascomycota</taxon>
        <taxon>Pezizomycotina</taxon>
        <taxon>Eurotiomycetes</taxon>
        <taxon>Eurotiomycetidae</taxon>
        <taxon>Eurotiales</taxon>
        <taxon>Aspergillaceae</taxon>
        <taxon>Aspergillus</taxon>
        <taxon>Aspergillus subgen. Nidulantes</taxon>
    </lineage>
</organism>
<dbReference type="Gene3D" id="1.10.630.10">
    <property type="entry name" value="Cytochrome P450"/>
    <property type="match status" value="1"/>
</dbReference>
<accession>A0ABR4G3V2</accession>
<comment type="caution">
    <text evidence="2">The sequence shown here is derived from an EMBL/GenBank/DDBJ whole genome shotgun (WGS) entry which is preliminary data.</text>
</comment>
<evidence type="ECO:0000256" key="1">
    <source>
        <dbReference type="ARBA" id="ARBA00010617"/>
    </source>
</evidence>